<gene>
    <name evidence="3" type="ORF">ACFFMS_24640</name>
</gene>
<dbReference type="Pfam" id="PF02452">
    <property type="entry name" value="PemK_toxin"/>
    <property type="match status" value="1"/>
</dbReference>
<comment type="caution">
    <text evidence="3">The sequence shown here is derived from an EMBL/GenBank/DDBJ whole genome shotgun (WGS) entry which is preliminary data.</text>
</comment>
<evidence type="ECO:0000256" key="2">
    <source>
        <dbReference type="ARBA" id="ARBA00022649"/>
    </source>
</evidence>
<dbReference type="InterPro" id="IPR011067">
    <property type="entry name" value="Plasmid_toxin/cell-grow_inhib"/>
</dbReference>
<keyword evidence="2" id="KW-1277">Toxin-antitoxin system</keyword>
<evidence type="ECO:0000256" key="1">
    <source>
        <dbReference type="ARBA" id="ARBA00007521"/>
    </source>
</evidence>
<dbReference type="Proteomes" id="UP001589609">
    <property type="component" value="Unassembled WGS sequence"/>
</dbReference>
<organism evidence="3 4">
    <name type="scientific">Ectobacillus funiculus</name>
    <dbReference type="NCBI Taxonomy" id="137993"/>
    <lineage>
        <taxon>Bacteria</taxon>
        <taxon>Bacillati</taxon>
        <taxon>Bacillota</taxon>
        <taxon>Bacilli</taxon>
        <taxon>Bacillales</taxon>
        <taxon>Bacillaceae</taxon>
        <taxon>Ectobacillus</taxon>
    </lineage>
</organism>
<evidence type="ECO:0000313" key="4">
    <source>
        <dbReference type="Proteomes" id="UP001589609"/>
    </source>
</evidence>
<dbReference type="EMBL" id="JBHMAF010000193">
    <property type="protein sequence ID" value="MFB9761439.1"/>
    <property type="molecule type" value="Genomic_DNA"/>
</dbReference>
<evidence type="ECO:0000313" key="3">
    <source>
        <dbReference type="EMBL" id="MFB9761439.1"/>
    </source>
</evidence>
<dbReference type="RefSeq" id="WP_342045323.1">
    <property type="nucleotide sequence ID" value="NZ_JBHMAF010000193.1"/>
</dbReference>
<comment type="similarity">
    <text evidence="1">Belongs to the PemK/MazF family.</text>
</comment>
<sequence length="120" mass="14057">MIYDKGDIVLIPFPFADGAGYKKRPALVMSCKPHHEKYARYMCLAITSQPANPRINRYELQFDFPIEFGLILEPSWVVVDKVFSIDESYIIRKLGQVDFDHLTRIDRMFSQILHKDLHNL</sequence>
<proteinExistence type="inferred from homology"/>
<name>A0ABV5WLI7_9BACI</name>
<protein>
    <submittedName>
        <fullName evidence="3">Type II toxin-antitoxin system PemK/MazF family toxin</fullName>
    </submittedName>
</protein>
<dbReference type="InterPro" id="IPR003477">
    <property type="entry name" value="PemK-like"/>
</dbReference>
<accession>A0ABV5WLI7</accession>
<reference evidence="3 4" key="1">
    <citation type="submission" date="2024-09" db="EMBL/GenBank/DDBJ databases">
        <authorList>
            <person name="Sun Q."/>
            <person name="Mori K."/>
        </authorList>
    </citation>
    <scope>NUCLEOTIDE SEQUENCE [LARGE SCALE GENOMIC DNA]</scope>
    <source>
        <strain evidence="3 4">JCM 11201</strain>
    </source>
</reference>
<dbReference type="Gene3D" id="2.30.30.110">
    <property type="match status" value="1"/>
</dbReference>
<keyword evidence="4" id="KW-1185">Reference proteome</keyword>
<dbReference type="SUPFAM" id="SSF50118">
    <property type="entry name" value="Cell growth inhibitor/plasmid maintenance toxic component"/>
    <property type="match status" value="1"/>
</dbReference>